<dbReference type="Proteomes" id="UP000785679">
    <property type="component" value="Unassembled WGS sequence"/>
</dbReference>
<sequence length="90" mass="10113">MTVMQTTKSKKQKDFSTSYHIVKGNGSAAMKDNLFAFAKGKSYNPLLIRYVQRTLNYMELNTKEAKTIVLGMFIVVAENAFQTQNVAAIN</sequence>
<evidence type="ECO:0000313" key="2">
    <source>
        <dbReference type="Proteomes" id="UP000785679"/>
    </source>
</evidence>
<keyword evidence="2" id="KW-1185">Reference proteome</keyword>
<protein>
    <submittedName>
        <fullName evidence="1">Uncharacterized protein</fullName>
    </submittedName>
</protein>
<dbReference type="AlphaFoldDB" id="A0A8J8NH83"/>
<reference evidence="1" key="1">
    <citation type="submission" date="2019-06" db="EMBL/GenBank/DDBJ databases">
        <authorList>
            <person name="Zheng W."/>
        </authorList>
    </citation>
    <scope>NUCLEOTIDE SEQUENCE</scope>
    <source>
        <strain evidence="1">QDHG01</strain>
    </source>
</reference>
<evidence type="ECO:0000313" key="1">
    <source>
        <dbReference type="EMBL" id="TNV74430.1"/>
    </source>
</evidence>
<comment type="caution">
    <text evidence="1">The sequence shown here is derived from an EMBL/GenBank/DDBJ whole genome shotgun (WGS) entry which is preliminary data.</text>
</comment>
<proteinExistence type="predicted"/>
<organism evidence="1 2">
    <name type="scientific">Halteria grandinella</name>
    <dbReference type="NCBI Taxonomy" id="5974"/>
    <lineage>
        <taxon>Eukaryota</taxon>
        <taxon>Sar</taxon>
        <taxon>Alveolata</taxon>
        <taxon>Ciliophora</taxon>
        <taxon>Intramacronucleata</taxon>
        <taxon>Spirotrichea</taxon>
        <taxon>Stichotrichia</taxon>
        <taxon>Sporadotrichida</taxon>
        <taxon>Halteriidae</taxon>
        <taxon>Halteria</taxon>
    </lineage>
</organism>
<name>A0A8J8NH83_HALGN</name>
<gene>
    <name evidence="1" type="ORF">FGO68_gene11175</name>
</gene>
<accession>A0A8J8NH83</accession>
<dbReference type="EMBL" id="RRYP01017008">
    <property type="protein sequence ID" value="TNV74430.1"/>
    <property type="molecule type" value="Genomic_DNA"/>
</dbReference>